<evidence type="ECO:0000313" key="1">
    <source>
        <dbReference type="EMBL" id="RMZ97210.1"/>
    </source>
</evidence>
<dbReference type="EMBL" id="REGN01011545">
    <property type="protein sequence ID" value="RMZ97210.1"/>
    <property type="molecule type" value="Genomic_DNA"/>
</dbReference>
<proteinExistence type="predicted"/>
<reference evidence="1 2" key="1">
    <citation type="journal article" date="2018" name="Sci. Rep.">
        <title>Genomic signatures of local adaptation to the degree of environmental predictability in rotifers.</title>
        <authorList>
            <person name="Franch-Gras L."/>
            <person name="Hahn C."/>
            <person name="Garcia-Roger E.M."/>
            <person name="Carmona M.J."/>
            <person name="Serra M."/>
            <person name="Gomez A."/>
        </authorList>
    </citation>
    <scope>NUCLEOTIDE SEQUENCE [LARGE SCALE GENOMIC DNA]</scope>
    <source>
        <strain evidence="1">HYR1</strain>
    </source>
</reference>
<sequence length="88" mass="10430">MNENIFYNVFMNEYQEIPFIEQFKNHVSKWGAKIVYNGISNIILSNTCSIDYFLLSLWCVYKLRKDFLLELPHLDSTQNLKDILGNYG</sequence>
<gene>
    <name evidence="1" type="ORF">BpHYR1_043785</name>
</gene>
<protein>
    <submittedName>
        <fullName evidence="1">Uncharacterized protein</fullName>
    </submittedName>
</protein>
<accession>A0A3M7PEP5</accession>
<name>A0A3M7PEP5_BRAPC</name>
<dbReference type="AlphaFoldDB" id="A0A3M7PEP5"/>
<keyword evidence="2" id="KW-1185">Reference proteome</keyword>
<comment type="caution">
    <text evidence="1">The sequence shown here is derived from an EMBL/GenBank/DDBJ whole genome shotgun (WGS) entry which is preliminary data.</text>
</comment>
<dbReference type="Proteomes" id="UP000276133">
    <property type="component" value="Unassembled WGS sequence"/>
</dbReference>
<evidence type="ECO:0000313" key="2">
    <source>
        <dbReference type="Proteomes" id="UP000276133"/>
    </source>
</evidence>
<organism evidence="1 2">
    <name type="scientific">Brachionus plicatilis</name>
    <name type="common">Marine rotifer</name>
    <name type="synonym">Brachionus muelleri</name>
    <dbReference type="NCBI Taxonomy" id="10195"/>
    <lineage>
        <taxon>Eukaryota</taxon>
        <taxon>Metazoa</taxon>
        <taxon>Spiralia</taxon>
        <taxon>Gnathifera</taxon>
        <taxon>Rotifera</taxon>
        <taxon>Eurotatoria</taxon>
        <taxon>Monogononta</taxon>
        <taxon>Pseudotrocha</taxon>
        <taxon>Ploima</taxon>
        <taxon>Brachionidae</taxon>
        <taxon>Brachionus</taxon>
    </lineage>
</organism>